<gene>
    <name evidence="8" type="ORF">SAMN04487928_12352</name>
</gene>
<evidence type="ECO:0000259" key="7">
    <source>
        <dbReference type="Pfam" id="PF17851"/>
    </source>
</evidence>
<feature type="active site" description="Proton acceptor" evidence="4">
    <location>
        <position position="21"/>
    </location>
</feature>
<dbReference type="PANTHER" id="PTHR42812">
    <property type="entry name" value="BETA-XYLOSIDASE"/>
    <property type="match status" value="1"/>
</dbReference>
<name>A0A1I5WM25_9FIRM</name>
<keyword evidence="9" id="KW-1185">Reference proteome</keyword>
<dbReference type="Gene3D" id="2.60.120.200">
    <property type="match status" value="1"/>
</dbReference>
<evidence type="ECO:0000256" key="4">
    <source>
        <dbReference type="PIRSR" id="PIRSR606710-1"/>
    </source>
</evidence>
<dbReference type="EMBL" id="FOXO01000023">
    <property type="protein sequence ID" value="SFQ20578.1"/>
    <property type="molecule type" value="Genomic_DNA"/>
</dbReference>
<organism evidence="8 9">
    <name type="scientific">Butyrivibrio proteoclasticus</name>
    <dbReference type="NCBI Taxonomy" id="43305"/>
    <lineage>
        <taxon>Bacteria</taxon>
        <taxon>Bacillati</taxon>
        <taxon>Bacillota</taxon>
        <taxon>Clostridia</taxon>
        <taxon>Lachnospirales</taxon>
        <taxon>Lachnospiraceae</taxon>
        <taxon>Butyrivibrio</taxon>
    </lineage>
</organism>
<dbReference type="SUPFAM" id="SSF49899">
    <property type="entry name" value="Concanavalin A-like lectins/glucanases"/>
    <property type="match status" value="1"/>
</dbReference>
<dbReference type="InterPro" id="IPR006710">
    <property type="entry name" value="Glyco_hydro_43"/>
</dbReference>
<evidence type="ECO:0000313" key="9">
    <source>
        <dbReference type="Proteomes" id="UP000182624"/>
    </source>
</evidence>
<dbReference type="Gene3D" id="2.115.10.20">
    <property type="entry name" value="Glycosyl hydrolase domain, family 43"/>
    <property type="match status" value="1"/>
</dbReference>
<evidence type="ECO:0000256" key="1">
    <source>
        <dbReference type="ARBA" id="ARBA00009865"/>
    </source>
</evidence>
<dbReference type="GO" id="GO:0005975">
    <property type="term" value="P:carbohydrate metabolic process"/>
    <property type="evidence" value="ECO:0007669"/>
    <property type="project" value="InterPro"/>
</dbReference>
<dbReference type="AlphaFoldDB" id="A0A1I5WM25"/>
<feature type="site" description="Important for catalytic activity, responsible for pKa modulation of the active site Glu and correct orientation of both the proton donor and substrate" evidence="5">
    <location>
        <position position="128"/>
    </location>
</feature>
<dbReference type="CDD" id="cd09001">
    <property type="entry name" value="GH43_FsAxh1-like"/>
    <property type="match status" value="1"/>
</dbReference>
<evidence type="ECO:0000256" key="5">
    <source>
        <dbReference type="PIRSR" id="PIRSR606710-2"/>
    </source>
</evidence>
<sequence length="559" mass="62914">MSYSDLGSKFRNPIIFADYSDPDVIRVGDTYYLTASSFNYTPGLPILISKDLVNWKLVNYALNNIKEKRFDIPRHSEGVWAPSIRYHEGVFYIFYGMPDEGYYVVKTKDPLGKWDEPVCLLEGKGLIDCCPFWDDDGKAYIIHGYAKSRIGFKSILGIFEMSPDGTKALTEDHFIFNGNDPDHPAVTIEGPKVYKRDGYYHIWAPAGGVTDGYQVALRSKNIYGPYEIKEVMHTGNTVINGPHQGALVDTVNGDEWFIHFQDRGLYGRICHLQPVAWKDGWPIIGSNPDENGCGEPVYEYTKPNVSNDLDLEDTGLFASDDFENGKYNLSWQWLGNHYDSFYSQVPDKKNGLRLYALNTSSENEPVIWKSANVLTQKLIYPMFEMKIKMDASGLNIGDRAGVCMTGGQYMAAYIERLSDEKYVIKTIHSEGTDSDKKEVADKDIDFSKICSNYELSASDALKDITWTMTFSHSDSSLKSEDMYFQNVHNPLGDENPSLKIKLNIGASDNEKQGLDLGANYTPSDHTWVGAKIGIFAISNNIENSHPGYADFISANMEIL</sequence>
<feature type="active site" description="Proton donor" evidence="4">
    <location>
        <position position="189"/>
    </location>
</feature>
<evidence type="ECO:0000256" key="6">
    <source>
        <dbReference type="RuleBase" id="RU361187"/>
    </source>
</evidence>
<evidence type="ECO:0000313" key="8">
    <source>
        <dbReference type="EMBL" id="SFQ20578.1"/>
    </source>
</evidence>
<dbReference type="SUPFAM" id="SSF75005">
    <property type="entry name" value="Arabinanase/levansucrase/invertase"/>
    <property type="match status" value="1"/>
</dbReference>
<dbReference type="InterPro" id="IPR041542">
    <property type="entry name" value="GH43_C2"/>
</dbReference>
<dbReference type="InterPro" id="IPR013320">
    <property type="entry name" value="ConA-like_dom_sf"/>
</dbReference>
<protein>
    <submittedName>
        <fullName evidence="8">Beta-xylosidase</fullName>
    </submittedName>
</protein>
<dbReference type="RefSeq" id="WP_074890140.1">
    <property type="nucleotide sequence ID" value="NZ_FOXO01000023.1"/>
</dbReference>
<dbReference type="Pfam" id="PF17851">
    <property type="entry name" value="GH43_C2"/>
    <property type="match status" value="1"/>
</dbReference>
<evidence type="ECO:0000256" key="3">
    <source>
        <dbReference type="ARBA" id="ARBA00023295"/>
    </source>
</evidence>
<reference evidence="9" key="1">
    <citation type="submission" date="2016-10" db="EMBL/GenBank/DDBJ databases">
        <authorList>
            <person name="Varghese N."/>
            <person name="Submissions S."/>
        </authorList>
    </citation>
    <scope>NUCLEOTIDE SEQUENCE [LARGE SCALE GENOMIC DNA]</scope>
    <source>
        <strain evidence="9">P18</strain>
    </source>
</reference>
<dbReference type="OrthoDB" id="9801455at2"/>
<accession>A0A1I5WM25</accession>
<dbReference type="Pfam" id="PF04616">
    <property type="entry name" value="Glyco_hydro_43"/>
    <property type="match status" value="1"/>
</dbReference>
<keyword evidence="3 6" id="KW-0326">Glycosidase</keyword>
<evidence type="ECO:0000256" key="2">
    <source>
        <dbReference type="ARBA" id="ARBA00022801"/>
    </source>
</evidence>
<dbReference type="GO" id="GO:0004553">
    <property type="term" value="F:hydrolase activity, hydrolyzing O-glycosyl compounds"/>
    <property type="evidence" value="ECO:0007669"/>
    <property type="project" value="InterPro"/>
</dbReference>
<dbReference type="InterPro" id="IPR051795">
    <property type="entry name" value="Glycosyl_Hydrlase_43"/>
</dbReference>
<keyword evidence="2 6" id="KW-0378">Hydrolase</keyword>
<comment type="similarity">
    <text evidence="1 6">Belongs to the glycosyl hydrolase 43 family.</text>
</comment>
<feature type="domain" description="Beta-xylosidase C-terminal Concanavalin A-like" evidence="7">
    <location>
        <begin position="319"/>
        <end position="446"/>
    </location>
</feature>
<dbReference type="Proteomes" id="UP000182624">
    <property type="component" value="Unassembled WGS sequence"/>
</dbReference>
<dbReference type="InterPro" id="IPR023296">
    <property type="entry name" value="Glyco_hydro_beta-prop_sf"/>
</dbReference>
<dbReference type="PANTHER" id="PTHR42812:SF12">
    <property type="entry name" value="BETA-XYLOSIDASE-RELATED"/>
    <property type="match status" value="1"/>
</dbReference>
<proteinExistence type="inferred from homology"/>